<dbReference type="PATRIC" id="fig|1303518.3.peg.2419"/>
<sequence>MWFRLWDETIVGGQEFVMKKTALFSTLLTALSVSVAVAAPPAKKAPAKKPAPKKPAIVDVWTCPITGDKVDPKMQAGKPVVVGHYRVHFCCAGCPSQFAKLTPKEQLAKAEAAYKKDHEVKTNKS</sequence>
<accession>S0EW83</accession>
<dbReference type="OrthoDB" id="9815497at2"/>
<name>S0EW83_CHTCT</name>
<gene>
    <name evidence="2" type="ORF">CCALI_02328</name>
</gene>
<protein>
    <recommendedName>
        <fullName evidence="4">TRASH domain-containing protein</fullName>
    </recommendedName>
</protein>
<organism evidence="2 3">
    <name type="scientific">Chthonomonas calidirosea (strain DSM 23976 / ICMP 18418 / T49)</name>
    <dbReference type="NCBI Taxonomy" id="1303518"/>
    <lineage>
        <taxon>Bacteria</taxon>
        <taxon>Bacillati</taxon>
        <taxon>Armatimonadota</taxon>
        <taxon>Chthonomonadia</taxon>
        <taxon>Chthonomonadales</taxon>
        <taxon>Chthonomonadaceae</taxon>
        <taxon>Chthonomonas</taxon>
    </lineage>
</organism>
<evidence type="ECO:0000313" key="2">
    <source>
        <dbReference type="EMBL" id="CCW36133.1"/>
    </source>
</evidence>
<evidence type="ECO:0000313" key="3">
    <source>
        <dbReference type="Proteomes" id="UP000014227"/>
    </source>
</evidence>
<dbReference type="KEGG" id="ccz:CCALI_02328"/>
<reference evidence="3" key="1">
    <citation type="submission" date="2013-03" db="EMBL/GenBank/DDBJ databases">
        <title>Genome sequence of Chthonomonas calidirosea, the first sequenced genome from the Armatimonadetes phylum (formally candidate division OP10).</title>
        <authorList>
            <person name="Lee K.C.Y."/>
            <person name="Morgan X.C."/>
            <person name="Dunfield P.F."/>
            <person name="Tamas I."/>
            <person name="Houghton K.M."/>
            <person name="Vyssotski M."/>
            <person name="Ryan J.L.J."/>
            <person name="Lagutin K."/>
            <person name="McDonald I.R."/>
            <person name="Stott M.B."/>
        </authorList>
    </citation>
    <scope>NUCLEOTIDE SEQUENCE [LARGE SCALE GENOMIC DNA]</scope>
    <source>
        <strain evidence="3">DSM 23976 / ICMP 18418 / T49</strain>
    </source>
</reference>
<dbReference type="HOGENOM" id="CLU_1988698_0_0_0"/>
<feature type="signal peptide" evidence="1">
    <location>
        <begin position="1"/>
        <end position="38"/>
    </location>
</feature>
<evidence type="ECO:0008006" key="4">
    <source>
        <dbReference type="Google" id="ProtNLM"/>
    </source>
</evidence>
<feature type="chain" id="PRO_5004486148" description="TRASH domain-containing protein" evidence="1">
    <location>
        <begin position="39"/>
        <end position="125"/>
    </location>
</feature>
<keyword evidence="1" id="KW-0732">Signal</keyword>
<evidence type="ECO:0000256" key="1">
    <source>
        <dbReference type="SAM" id="SignalP"/>
    </source>
</evidence>
<dbReference type="Proteomes" id="UP000014227">
    <property type="component" value="Chromosome I"/>
</dbReference>
<proteinExistence type="predicted"/>
<dbReference type="EMBL" id="HF951689">
    <property type="protein sequence ID" value="CCW36133.1"/>
    <property type="molecule type" value="Genomic_DNA"/>
</dbReference>
<keyword evidence="3" id="KW-1185">Reference proteome</keyword>
<dbReference type="InParanoid" id="S0EW83"/>
<dbReference type="AlphaFoldDB" id="S0EW83"/>